<keyword evidence="1" id="KW-0472">Membrane</keyword>
<sequence length="571" mass="62680">MAIPVIDPADEATRQLSAAVHLDDELADVLVEEYLAEPKRATPPSPGVRAAAVLREAVGAQARRRIASAILLLLLLITAAVSLIFVVGWTVAGLAWRLSGLLTDRLSRSTYGQLVRLARPWQRWWVTAALWVLVDAVLSLIVAAPIVLLAYALGDSSTRAQFDEGELGETGSVGFPIGPILLAFIMFTVLVVYGLLRIRTAGAWFTYGVYDPKIPPRKFVAWACGPFAERLERIAADDSRRTQAAGSSEVVVYRGQNPFVGAGVRVQTWAIPLELHAGDGAAQEDSEPLFTPAELQDYISTDMQTLSANPTLSPGFRFSSLETVHWATLSAGHMVHYPAAAPLLEQLNSGRNPTLSVKDWVGLIDSSPEWLRYFRCYRLEAWERQLAVAGYLHVGCDHRTLYLEWIGHVLPPVAERFRTIDDRPRAQELRAFWKALCELTLLPITVPARIADLARWGRDLRGVGRRWRTPVEASRIFGSAASLRELAAGDSLTNFLEESDADRYLKIMERRVFDAVHRFLRSKGVGTDAFDSIVQQIDNSTVLNNCNVIAGNVGGAGNVGVVRAGTAAVQK</sequence>
<evidence type="ECO:0000256" key="1">
    <source>
        <dbReference type="SAM" id="Phobius"/>
    </source>
</evidence>
<dbReference type="OrthoDB" id="3078176at2"/>
<accession>A0A370GRM5</accession>
<gene>
    <name evidence="2" type="ORF">DFR68_111115</name>
</gene>
<name>A0A370GRM5_9NOCA</name>
<feature type="transmembrane region" description="Helical" evidence="1">
    <location>
        <begin position="173"/>
        <end position="196"/>
    </location>
</feature>
<dbReference type="AlphaFoldDB" id="A0A370GRM5"/>
<feature type="transmembrane region" description="Helical" evidence="1">
    <location>
        <begin position="124"/>
        <end position="153"/>
    </location>
</feature>
<evidence type="ECO:0000313" key="2">
    <source>
        <dbReference type="EMBL" id="RDI46357.1"/>
    </source>
</evidence>
<dbReference type="Proteomes" id="UP000255355">
    <property type="component" value="Unassembled WGS sequence"/>
</dbReference>
<keyword evidence="1" id="KW-0812">Transmembrane</keyword>
<protein>
    <submittedName>
        <fullName evidence="2">Uncharacterized protein</fullName>
    </submittedName>
</protein>
<dbReference type="STRING" id="1210089.GCA_001613165_02904"/>
<feature type="transmembrane region" description="Helical" evidence="1">
    <location>
        <begin position="70"/>
        <end position="96"/>
    </location>
</feature>
<comment type="caution">
    <text evidence="2">The sequence shown here is derived from an EMBL/GenBank/DDBJ whole genome shotgun (WGS) entry which is preliminary data.</text>
</comment>
<evidence type="ECO:0000313" key="3">
    <source>
        <dbReference type="Proteomes" id="UP000255355"/>
    </source>
</evidence>
<dbReference type="EMBL" id="QQAZ01000011">
    <property type="protein sequence ID" value="RDI46357.1"/>
    <property type="molecule type" value="Genomic_DNA"/>
</dbReference>
<dbReference type="RefSeq" id="WP_068019567.1">
    <property type="nucleotide sequence ID" value="NZ_QQAZ01000011.1"/>
</dbReference>
<reference evidence="2 3" key="1">
    <citation type="submission" date="2018-07" db="EMBL/GenBank/DDBJ databases">
        <title>Genomic Encyclopedia of Type Strains, Phase IV (KMG-IV): sequencing the most valuable type-strain genomes for metagenomic binning, comparative biology and taxonomic classification.</title>
        <authorList>
            <person name="Goeker M."/>
        </authorList>
    </citation>
    <scope>NUCLEOTIDE SEQUENCE [LARGE SCALE GENOMIC DNA]</scope>
    <source>
        <strain evidence="2 3">DSM 44952</strain>
    </source>
</reference>
<organism evidence="2 3">
    <name type="scientific">Nocardia mexicana</name>
    <dbReference type="NCBI Taxonomy" id="279262"/>
    <lineage>
        <taxon>Bacteria</taxon>
        <taxon>Bacillati</taxon>
        <taxon>Actinomycetota</taxon>
        <taxon>Actinomycetes</taxon>
        <taxon>Mycobacteriales</taxon>
        <taxon>Nocardiaceae</taxon>
        <taxon>Nocardia</taxon>
    </lineage>
</organism>
<keyword evidence="1" id="KW-1133">Transmembrane helix</keyword>
<proteinExistence type="predicted"/>
<keyword evidence="3" id="KW-1185">Reference proteome</keyword>